<feature type="transmembrane region" description="Helical" evidence="2">
    <location>
        <begin position="135"/>
        <end position="157"/>
    </location>
</feature>
<dbReference type="EMBL" id="KB294486">
    <property type="protein sequence ID" value="ELU14471.1"/>
    <property type="molecule type" value="Genomic_DNA"/>
</dbReference>
<evidence type="ECO:0000256" key="1">
    <source>
        <dbReference type="SAM" id="MobiDB-lite"/>
    </source>
</evidence>
<keyword evidence="2" id="KW-0812">Transmembrane</keyword>
<evidence type="ECO:0000313" key="3">
    <source>
        <dbReference type="EMBL" id="ELU14471.1"/>
    </source>
</evidence>
<keyword evidence="2" id="KW-1133">Transmembrane helix</keyword>
<sequence length="445" mass="51221">MESATPTSLAMKREHRSHHIFMVIVNFFIFLALFVIICMIISDYDEGVFAKPESELRLQYEFTLILTPLKNGLEIVIYAWQLVWLLYNVVLLTRESVGGYLYYSPEYLPFTMNVSFSALGILNIVWLFLWSSQKLVAEISVFLVMVVLCLFSFVITVRKLNEHGLQLLQQNLKLDVILTRLLVHNGLMAINTYLWLHFFAHLGLVLLTEGVLSTPDDAITLALGLMAVFIIIESIITIFMFDRYTRYLFSTYIVQIWMFSTMIDFFFDGNNRNSVIVAILLALSIGLLLIKIYRVFRASCVNAEPLLDGIELEDETDEVEIDNVEFDGEINLPPLQPQIPPNVEIFHFMGTDMPGNVPSQPGYRRPPQGTFFETAMPSQPGYRRPPPRTYGPCRAHTRQPHGRVHYTVRGAPMPAMQQQGSYRTNVQVENQPSRYRIDPDRVRRY</sequence>
<accession>R7VDT0</accession>
<reference evidence="5" key="1">
    <citation type="submission" date="2012-12" db="EMBL/GenBank/DDBJ databases">
        <authorList>
            <person name="Hellsten U."/>
            <person name="Grimwood J."/>
            <person name="Chapman J.A."/>
            <person name="Shapiro H."/>
            <person name="Aerts A."/>
            <person name="Otillar R.P."/>
            <person name="Terry A.Y."/>
            <person name="Boore J.L."/>
            <person name="Simakov O."/>
            <person name="Marletaz F."/>
            <person name="Cho S.-J."/>
            <person name="Edsinger-Gonzales E."/>
            <person name="Havlak P."/>
            <person name="Kuo D.-H."/>
            <person name="Larsson T."/>
            <person name="Lv J."/>
            <person name="Arendt D."/>
            <person name="Savage R."/>
            <person name="Osoegawa K."/>
            <person name="de Jong P."/>
            <person name="Lindberg D.R."/>
            <person name="Seaver E.C."/>
            <person name="Weisblat D.A."/>
            <person name="Putnam N.H."/>
            <person name="Grigoriev I.V."/>
            <person name="Rokhsar D.S."/>
        </authorList>
    </citation>
    <scope>NUCLEOTIDE SEQUENCE</scope>
    <source>
        <strain evidence="5">I ESC-2004</strain>
    </source>
</reference>
<keyword evidence="2" id="KW-0472">Membrane</keyword>
<dbReference type="AlphaFoldDB" id="R7VDT0"/>
<gene>
    <name evidence="3" type="ORF">CAPTEDRAFT_210926</name>
</gene>
<feature type="transmembrane region" description="Helical" evidence="2">
    <location>
        <begin position="273"/>
        <end position="290"/>
    </location>
</feature>
<evidence type="ECO:0000313" key="4">
    <source>
        <dbReference type="EnsemblMetazoa" id="CapteP210926"/>
    </source>
</evidence>
<reference evidence="4" key="3">
    <citation type="submission" date="2015-06" db="UniProtKB">
        <authorList>
            <consortium name="EnsemblMetazoa"/>
        </authorList>
    </citation>
    <scope>IDENTIFICATION</scope>
</reference>
<dbReference type="Proteomes" id="UP000014760">
    <property type="component" value="Unassembled WGS sequence"/>
</dbReference>
<feature type="transmembrane region" description="Helical" evidence="2">
    <location>
        <begin position="247"/>
        <end position="267"/>
    </location>
</feature>
<feature type="transmembrane region" description="Helical" evidence="2">
    <location>
        <begin position="20"/>
        <end position="42"/>
    </location>
</feature>
<dbReference type="PANTHER" id="PTHR33802:SF1">
    <property type="entry name" value="XK-RELATED PROTEIN"/>
    <property type="match status" value="1"/>
</dbReference>
<feature type="region of interest" description="Disordered" evidence="1">
    <location>
        <begin position="374"/>
        <end position="401"/>
    </location>
</feature>
<dbReference type="EMBL" id="AMQN01004851">
    <property type="status" value="NOT_ANNOTATED_CDS"/>
    <property type="molecule type" value="Genomic_DNA"/>
</dbReference>
<reference evidence="3 5" key="2">
    <citation type="journal article" date="2013" name="Nature">
        <title>Insights into bilaterian evolution from three spiralian genomes.</title>
        <authorList>
            <person name="Simakov O."/>
            <person name="Marletaz F."/>
            <person name="Cho S.J."/>
            <person name="Edsinger-Gonzales E."/>
            <person name="Havlak P."/>
            <person name="Hellsten U."/>
            <person name="Kuo D.H."/>
            <person name="Larsson T."/>
            <person name="Lv J."/>
            <person name="Arendt D."/>
            <person name="Savage R."/>
            <person name="Osoegawa K."/>
            <person name="de Jong P."/>
            <person name="Grimwood J."/>
            <person name="Chapman J.A."/>
            <person name="Shapiro H."/>
            <person name="Aerts A."/>
            <person name="Otillar R.P."/>
            <person name="Terry A.Y."/>
            <person name="Boore J.L."/>
            <person name="Grigoriev I.V."/>
            <person name="Lindberg D.R."/>
            <person name="Seaver E.C."/>
            <person name="Weisblat D.A."/>
            <person name="Putnam N.H."/>
            <person name="Rokhsar D.S."/>
        </authorList>
    </citation>
    <scope>NUCLEOTIDE SEQUENCE</scope>
    <source>
        <strain evidence="3 5">I ESC-2004</strain>
    </source>
</reference>
<feature type="transmembrane region" description="Helical" evidence="2">
    <location>
        <begin position="107"/>
        <end position="129"/>
    </location>
</feature>
<dbReference type="HOGENOM" id="CLU_615754_0_0_1"/>
<keyword evidence="5" id="KW-1185">Reference proteome</keyword>
<organism evidence="3">
    <name type="scientific">Capitella teleta</name>
    <name type="common">Polychaete worm</name>
    <dbReference type="NCBI Taxonomy" id="283909"/>
    <lineage>
        <taxon>Eukaryota</taxon>
        <taxon>Metazoa</taxon>
        <taxon>Spiralia</taxon>
        <taxon>Lophotrochozoa</taxon>
        <taxon>Annelida</taxon>
        <taxon>Polychaeta</taxon>
        <taxon>Sedentaria</taxon>
        <taxon>Scolecida</taxon>
        <taxon>Capitellidae</taxon>
        <taxon>Capitella</taxon>
    </lineage>
</organism>
<feature type="transmembrane region" description="Helical" evidence="2">
    <location>
        <begin position="218"/>
        <end position="240"/>
    </location>
</feature>
<feature type="transmembrane region" description="Helical" evidence="2">
    <location>
        <begin position="75"/>
        <end position="95"/>
    </location>
</feature>
<dbReference type="EnsemblMetazoa" id="CapteT210926">
    <property type="protein sequence ID" value="CapteP210926"/>
    <property type="gene ID" value="CapteG210926"/>
</dbReference>
<protein>
    <submittedName>
        <fullName evidence="3 4">Uncharacterized protein</fullName>
    </submittedName>
</protein>
<evidence type="ECO:0000313" key="5">
    <source>
        <dbReference type="Proteomes" id="UP000014760"/>
    </source>
</evidence>
<proteinExistence type="predicted"/>
<dbReference type="OrthoDB" id="5586934at2759"/>
<evidence type="ECO:0000256" key="2">
    <source>
        <dbReference type="SAM" id="Phobius"/>
    </source>
</evidence>
<feature type="transmembrane region" description="Helical" evidence="2">
    <location>
        <begin position="177"/>
        <end position="198"/>
    </location>
</feature>
<dbReference type="PANTHER" id="PTHR33802">
    <property type="entry name" value="SI:CH211-161H7.5-RELATED"/>
    <property type="match status" value="1"/>
</dbReference>
<name>R7VDT0_CAPTE</name>